<dbReference type="Proteomes" id="UP000298234">
    <property type="component" value="Unassembled WGS sequence"/>
</dbReference>
<evidence type="ECO:0000313" key="2">
    <source>
        <dbReference type="Proteomes" id="UP000298234"/>
    </source>
</evidence>
<comment type="caution">
    <text evidence="1">The sequence shown here is derived from an EMBL/GenBank/DDBJ whole genome shotgun (WGS) entry which is preliminary data.</text>
</comment>
<dbReference type="RefSeq" id="WP_060311774.1">
    <property type="nucleotide sequence ID" value="NZ_CADEUW010000009.1"/>
</dbReference>
<protein>
    <submittedName>
        <fullName evidence="1">Uncharacterized protein</fullName>
    </submittedName>
</protein>
<dbReference type="EMBL" id="SNSQ01000012">
    <property type="protein sequence ID" value="TEU49545.1"/>
    <property type="molecule type" value="Genomic_DNA"/>
</dbReference>
<sequence>MIISIMSTNNHTLELSAAEIDDLKKAGYTVHTVVDQDPVLYGWMHPSSTASQSHYTDRQPFRKSQAQAWLDCYAYHHGHMPMKAEPDWMDKPAS</sequence>
<dbReference type="AlphaFoldDB" id="A0AAX2RU54"/>
<name>A0AAX2RU54_BURCE</name>
<reference evidence="1 2" key="1">
    <citation type="submission" date="2019-03" db="EMBL/GenBank/DDBJ databases">
        <title>Burkholderia cepacia outbreak.</title>
        <authorList>
            <person name="Farzana R."/>
            <person name="Walsh T.R."/>
        </authorList>
    </citation>
    <scope>NUCLEOTIDE SEQUENCE [LARGE SCALE GENOMIC DNA]</scope>
    <source>
        <strain evidence="2">d13</strain>
    </source>
</reference>
<gene>
    <name evidence="1" type="ORF">E3D37_13125</name>
</gene>
<organism evidence="1 2">
    <name type="scientific">Burkholderia cepacia</name>
    <name type="common">Pseudomonas cepacia</name>
    <dbReference type="NCBI Taxonomy" id="292"/>
    <lineage>
        <taxon>Bacteria</taxon>
        <taxon>Pseudomonadati</taxon>
        <taxon>Pseudomonadota</taxon>
        <taxon>Betaproteobacteria</taxon>
        <taxon>Burkholderiales</taxon>
        <taxon>Burkholderiaceae</taxon>
        <taxon>Burkholderia</taxon>
        <taxon>Burkholderia cepacia complex</taxon>
    </lineage>
</organism>
<accession>A0AAX2RU54</accession>
<evidence type="ECO:0000313" key="1">
    <source>
        <dbReference type="EMBL" id="TEU49545.1"/>
    </source>
</evidence>
<proteinExistence type="predicted"/>